<dbReference type="Gene3D" id="1.10.10.10">
    <property type="entry name" value="Winged helix-like DNA-binding domain superfamily/Winged helix DNA-binding domain"/>
    <property type="match status" value="1"/>
</dbReference>
<comment type="similarity">
    <text evidence="1">Belongs to the sigma-70 factor family. ECF subfamily.</text>
</comment>
<evidence type="ECO:0000256" key="3">
    <source>
        <dbReference type="ARBA" id="ARBA00023082"/>
    </source>
</evidence>
<dbReference type="GO" id="GO:0003677">
    <property type="term" value="F:DNA binding"/>
    <property type="evidence" value="ECO:0007669"/>
    <property type="project" value="UniProtKB-KW"/>
</dbReference>
<name>A0A6N2TR73_9FIRM</name>
<dbReference type="PANTHER" id="PTHR43133:SF8">
    <property type="entry name" value="RNA POLYMERASE SIGMA FACTOR HI_1459-RELATED"/>
    <property type="match status" value="1"/>
</dbReference>
<accession>A0A6N2TR73</accession>
<dbReference type="EMBL" id="CACRSW010000027">
    <property type="protein sequence ID" value="VYT06521.1"/>
    <property type="molecule type" value="Genomic_DNA"/>
</dbReference>
<evidence type="ECO:0000256" key="2">
    <source>
        <dbReference type="ARBA" id="ARBA00023015"/>
    </source>
</evidence>
<dbReference type="InterPro" id="IPR036388">
    <property type="entry name" value="WH-like_DNA-bd_sf"/>
</dbReference>
<dbReference type="InterPro" id="IPR013324">
    <property type="entry name" value="RNA_pol_sigma_r3/r4-like"/>
</dbReference>
<evidence type="ECO:0000256" key="4">
    <source>
        <dbReference type="ARBA" id="ARBA00023125"/>
    </source>
</evidence>
<dbReference type="InterPro" id="IPR039425">
    <property type="entry name" value="RNA_pol_sigma-70-like"/>
</dbReference>
<dbReference type="Pfam" id="PF04542">
    <property type="entry name" value="Sigma70_r2"/>
    <property type="match status" value="1"/>
</dbReference>
<dbReference type="InterPro" id="IPR014284">
    <property type="entry name" value="RNA_pol_sigma-70_dom"/>
</dbReference>
<keyword evidence="4" id="KW-0238">DNA-binding</keyword>
<evidence type="ECO:0000259" key="6">
    <source>
        <dbReference type="Pfam" id="PF04542"/>
    </source>
</evidence>
<keyword evidence="2" id="KW-0805">Transcription regulation</keyword>
<feature type="domain" description="RNA polymerase sigma-70 region 2" evidence="6">
    <location>
        <begin position="23"/>
        <end position="88"/>
    </location>
</feature>
<feature type="domain" description="RNA polymerase sigma factor 70 region 4 type 2" evidence="7">
    <location>
        <begin position="116"/>
        <end position="164"/>
    </location>
</feature>
<protein>
    <submittedName>
        <fullName evidence="8">ECF RNA polymerase sigma factor SigW</fullName>
    </submittedName>
</protein>
<evidence type="ECO:0000313" key="8">
    <source>
        <dbReference type="EMBL" id="VYT06521.1"/>
    </source>
</evidence>
<evidence type="ECO:0000256" key="1">
    <source>
        <dbReference type="ARBA" id="ARBA00010641"/>
    </source>
</evidence>
<dbReference type="GO" id="GO:0006352">
    <property type="term" value="P:DNA-templated transcription initiation"/>
    <property type="evidence" value="ECO:0007669"/>
    <property type="project" value="InterPro"/>
</dbReference>
<proteinExistence type="inferred from homology"/>
<dbReference type="InterPro" id="IPR013249">
    <property type="entry name" value="RNA_pol_sigma70_r4_t2"/>
</dbReference>
<keyword evidence="3" id="KW-0731">Sigma factor</keyword>
<sequence length="175" mass="20937">MSVDFLLIYRAKNGDSDAFEIIIRKYYGNIFNYCKYHALDINTAEDITQDVFLTFLKTINHYKHKGKLLNYLYTIARNKCIDEKKKTSNKDLYIEDFSENIFLEFTESDRKIEYLDVKEAVKKLPSDIKDVIILYYFFDRKQKEVAKICGISLELTKYRLRKGKDMIRKYVEGER</sequence>
<gene>
    <name evidence="8" type="primary">sigW</name>
    <name evidence="8" type="ORF">AVLFYP127_00702</name>
</gene>
<dbReference type="GO" id="GO:0016987">
    <property type="term" value="F:sigma factor activity"/>
    <property type="evidence" value="ECO:0007669"/>
    <property type="project" value="UniProtKB-KW"/>
</dbReference>
<dbReference type="AlphaFoldDB" id="A0A6N2TR73"/>
<evidence type="ECO:0000259" key="7">
    <source>
        <dbReference type="Pfam" id="PF08281"/>
    </source>
</evidence>
<dbReference type="InterPro" id="IPR013325">
    <property type="entry name" value="RNA_pol_sigma_r2"/>
</dbReference>
<evidence type="ECO:0000256" key="5">
    <source>
        <dbReference type="ARBA" id="ARBA00023163"/>
    </source>
</evidence>
<organism evidence="8">
    <name type="scientific">Anaerococcus vaginalis</name>
    <dbReference type="NCBI Taxonomy" id="33037"/>
    <lineage>
        <taxon>Bacteria</taxon>
        <taxon>Bacillati</taxon>
        <taxon>Bacillota</taxon>
        <taxon>Tissierellia</taxon>
        <taxon>Tissierellales</taxon>
        <taxon>Peptoniphilaceae</taxon>
        <taxon>Anaerococcus</taxon>
    </lineage>
</organism>
<dbReference type="SUPFAM" id="SSF88659">
    <property type="entry name" value="Sigma3 and sigma4 domains of RNA polymerase sigma factors"/>
    <property type="match status" value="1"/>
</dbReference>
<dbReference type="PANTHER" id="PTHR43133">
    <property type="entry name" value="RNA POLYMERASE ECF-TYPE SIGMA FACTO"/>
    <property type="match status" value="1"/>
</dbReference>
<keyword evidence="5" id="KW-0804">Transcription</keyword>
<dbReference type="SUPFAM" id="SSF88946">
    <property type="entry name" value="Sigma2 domain of RNA polymerase sigma factors"/>
    <property type="match status" value="1"/>
</dbReference>
<dbReference type="RefSeq" id="WP_019118015.1">
    <property type="nucleotide sequence ID" value="NZ_CACRSW010000027.1"/>
</dbReference>
<dbReference type="InterPro" id="IPR007627">
    <property type="entry name" value="RNA_pol_sigma70_r2"/>
</dbReference>
<reference evidence="8" key="1">
    <citation type="submission" date="2019-11" db="EMBL/GenBank/DDBJ databases">
        <authorList>
            <person name="Feng L."/>
        </authorList>
    </citation>
    <scope>NUCLEOTIDE SEQUENCE</scope>
    <source>
        <strain evidence="8">AvaginalisLFYP127</strain>
    </source>
</reference>
<dbReference type="Gene3D" id="1.10.1740.10">
    <property type="match status" value="1"/>
</dbReference>
<dbReference type="NCBIfam" id="TIGR02937">
    <property type="entry name" value="sigma70-ECF"/>
    <property type="match status" value="1"/>
</dbReference>
<dbReference type="Pfam" id="PF08281">
    <property type="entry name" value="Sigma70_r4_2"/>
    <property type="match status" value="1"/>
</dbReference>